<evidence type="ECO:0000256" key="2">
    <source>
        <dbReference type="ARBA" id="ARBA00022448"/>
    </source>
</evidence>
<dbReference type="Pfam" id="PF00593">
    <property type="entry name" value="TonB_dep_Rec_b-barrel"/>
    <property type="match status" value="1"/>
</dbReference>
<keyword evidence="15" id="KW-1185">Reference proteome</keyword>
<keyword evidence="3 10" id="KW-1134">Transmembrane beta strand</keyword>
<comment type="similarity">
    <text evidence="10 11">Belongs to the TonB-dependent receptor family.</text>
</comment>
<evidence type="ECO:0000256" key="4">
    <source>
        <dbReference type="ARBA" id="ARBA00022692"/>
    </source>
</evidence>
<evidence type="ECO:0000256" key="1">
    <source>
        <dbReference type="ARBA" id="ARBA00004571"/>
    </source>
</evidence>
<protein>
    <submittedName>
        <fullName evidence="14">Iron complex outermembrane recepter protein</fullName>
    </submittedName>
</protein>
<dbReference type="GO" id="GO:0015344">
    <property type="term" value="F:siderophore uptake transmembrane transporter activity"/>
    <property type="evidence" value="ECO:0007669"/>
    <property type="project" value="TreeGrafter"/>
</dbReference>
<dbReference type="PANTHER" id="PTHR30069:SF29">
    <property type="entry name" value="HEMOGLOBIN AND HEMOGLOBIN-HAPTOGLOBIN-BINDING PROTEIN 1-RELATED"/>
    <property type="match status" value="1"/>
</dbReference>
<dbReference type="InterPro" id="IPR039426">
    <property type="entry name" value="TonB-dep_rcpt-like"/>
</dbReference>
<dbReference type="Proteomes" id="UP000190367">
    <property type="component" value="Unassembled WGS sequence"/>
</dbReference>
<keyword evidence="5" id="KW-0732">Signal</keyword>
<dbReference type="SUPFAM" id="SSF56935">
    <property type="entry name" value="Porins"/>
    <property type="match status" value="1"/>
</dbReference>
<dbReference type="InterPro" id="IPR036942">
    <property type="entry name" value="Beta-barrel_TonB_sf"/>
</dbReference>
<dbReference type="STRING" id="634771.SAMN04488128_102952"/>
<evidence type="ECO:0000256" key="10">
    <source>
        <dbReference type="PROSITE-ProRule" id="PRU01360"/>
    </source>
</evidence>
<evidence type="ECO:0000259" key="12">
    <source>
        <dbReference type="Pfam" id="PF00593"/>
    </source>
</evidence>
<keyword evidence="2 10" id="KW-0813">Transport</keyword>
<evidence type="ECO:0000313" key="14">
    <source>
        <dbReference type="EMBL" id="SKA12527.1"/>
    </source>
</evidence>
<organism evidence="14 15">
    <name type="scientific">Chitinophaga eiseniae</name>
    <dbReference type="NCBI Taxonomy" id="634771"/>
    <lineage>
        <taxon>Bacteria</taxon>
        <taxon>Pseudomonadati</taxon>
        <taxon>Bacteroidota</taxon>
        <taxon>Chitinophagia</taxon>
        <taxon>Chitinophagales</taxon>
        <taxon>Chitinophagaceae</taxon>
        <taxon>Chitinophaga</taxon>
    </lineage>
</organism>
<dbReference type="Pfam" id="PF13715">
    <property type="entry name" value="CarbopepD_reg_2"/>
    <property type="match status" value="1"/>
</dbReference>
<accession>A0A1T4R9D3</accession>
<dbReference type="InterPro" id="IPR000531">
    <property type="entry name" value="Beta-barrel_TonB"/>
</dbReference>
<gene>
    <name evidence="14" type="ORF">SAMN04488128_102952</name>
</gene>
<keyword evidence="7 10" id="KW-0472">Membrane</keyword>
<dbReference type="EMBL" id="FUWZ01000002">
    <property type="protein sequence ID" value="SKA12527.1"/>
    <property type="molecule type" value="Genomic_DNA"/>
</dbReference>
<evidence type="ECO:0000256" key="6">
    <source>
        <dbReference type="ARBA" id="ARBA00023077"/>
    </source>
</evidence>
<dbReference type="GO" id="GO:0030246">
    <property type="term" value="F:carbohydrate binding"/>
    <property type="evidence" value="ECO:0007669"/>
    <property type="project" value="InterPro"/>
</dbReference>
<dbReference type="Gene3D" id="2.40.170.20">
    <property type="entry name" value="TonB-dependent receptor, beta-barrel domain"/>
    <property type="match status" value="1"/>
</dbReference>
<dbReference type="PROSITE" id="PS52016">
    <property type="entry name" value="TONB_DEPENDENT_REC_3"/>
    <property type="match status" value="1"/>
</dbReference>
<dbReference type="PANTHER" id="PTHR30069">
    <property type="entry name" value="TONB-DEPENDENT OUTER MEMBRANE RECEPTOR"/>
    <property type="match status" value="1"/>
</dbReference>
<keyword evidence="8" id="KW-0675">Receptor</keyword>
<evidence type="ECO:0000256" key="7">
    <source>
        <dbReference type="ARBA" id="ARBA00023136"/>
    </source>
</evidence>
<reference evidence="15" key="1">
    <citation type="submission" date="2017-02" db="EMBL/GenBank/DDBJ databases">
        <authorList>
            <person name="Varghese N."/>
            <person name="Submissions S."/>
        </authorList>
    </citation>
    <scope>NUCLEOTIDE SEQUENCE [LARGE SCALE GENOMIC DNA]</scope>
    <source>
        <strain evidence="15">DSM 22224</strain>
    </source>
</reference>
<keyword evidence="9 10" id="KW-0998">Cell outer membrane</keyword>
<dbReference type="GO" id="GO:0044718">
    <property type="term" value="P:siderophore transmembrane transport"/>
    <property type="evidence" value="ECO:0007669"/>
    <property type="project" value="TreeGrafter"/>
</dbReference>
<dbReference type="InterPro" id="IPR037066">
    <property type="entry name" value="Plug_dom_sf"/>
</dbReference>
<evidence type="ECO:0000313" key="15">
    <source>
        <dbReference type="Proteomes" id="UP000190367"/>
    </source>
</evidence>
<dbReference type="Pfam" id="PF07715">
    <property type="entry name" value="Plug"/>
    <property type="match status" value="1"/>
</dbReference>
<name>A0A1T4R9D3_9BACT</name>
<evidence type="ECO:0000256" key="11">
    <source>
        <dbReference type="RuleBase" id="RU003357"/>
    </source>
</evidence>
<evidence type="ECO:0000259" key="13">
    <source>
        <dbReference type="Pfam" id="PF07715"/>
    </source>
</evidence>
<comment type="subcellular location">
    <subcellularLocation>
        <location evidence="1 10">Cell outer membrane</location>
        <topology evidence="1 10">Multi-pass membrane protein</topology>
    </subcellularLocation>
</comment>
<dbReference type="Gene3D" id="2.60.40.1120">
    <property type="entry name" value="Carboxypeptidase-like, regulatory domain"/>
    <property type="match status" value="1"/>
</dbReference>
<evidence type="ECO:0000256" key="9">
    <source>
        <dbReference type="ARBA" id="ARBA00023237"/>
    </source>
</evidence>
<dbReference type="AlphaFoldDB" id="A0A1T4R9D3"/>
<keyword evidence="4 10" id="KW-0812">Transmembrane</keyword>
<dbReference type="Gene3D" id="2.170.130.10">
    <property type="entry name" value="TonB-dependent receptor, plug domain"/>
    <property type="match status" value="1"/>
</dbReference>
<evidence type="ECO:0000256" key="3">
    <source>
        <dbReference type="ARBA" id="ARBA00022452"/>
    </source>
</evidence>
<dbReference type="InterPro" id="IPR012910">
    <property type="entry name" value="Plug_dom"/>
</dbReference>
<dbReference type="InterPro" id="IPR013784">
    <property type="entry name" value="Carb-bd-like_fold"/>
</dbReference>
<proteinExistence type="inferred from homology"/>
<keyword evidence="6 11" id="KW-0798">TonB box</keyword>
<feature type="domain" description="TonB-dependent receptor plug" evidence="13">
    <location>
        <begin position="142"/>
        <end position="247"/>
    </location>
</feature>
<evidence type="ECO:0000256" key="5">
    <source>
        <dbReference type="ARBA" id="ARBA00022729"/>
    </source>
</evidence>
<dbReference type="GO" id="GO:0009279">
    <property type="term" value="C:cell outer membrane"/>
    <property type="evidence" value="ECO:0007669"/>
    <property type="project" value="UniProtKB-SubCell"/>
</dbReference>
<evidence type="ECO:0000256" key="8">
    <source>
        <dbReference type="ARBA" id="ARBA00023170"/>
    </source>
</evidence>
<sequence>MRGSVYHFIPGPLRAALPTSVRFYMKHLFTLLGALLLMVSSQAQQGTITGKITANGKPVQFANIAISALKTGAVADQQGMFVIRNLHPGTYDIKVSMIGYQPLALKKSIRSGQTITLDIALEEDLSKLNEVVVTGVSRATAVRKNPIPIAVIGKREMNMHVNSNIIDAIVKGVPGVSAVTTGPNISKPFIRGLGYNRVLTLFDGVRQEGQQWGDEHGIEVDQYGISRAEVVKGPASLTYGSDALAGVINMIPDIPETAPGKLKGSFLADYQTNNGMIGSSLGLAYSKNDWKYVLRGTMKAAHNYRNSIDGFVYGTAYREYNLTALARVDKSWGYSQWGASLYDNTQEIPDGSRDSLTRKFTRQVKDADDDIKNRPIVPENELRTYTLNPLHQHIQHYRLYNRTRRQLGKGDLNSLLGVQQSVRREYNHPEMPLQPGLYVVLNTLNYDLRYNLPAIAGLETTVGVNGMYQQNRSRNATDFPIPDYNLFDIGGFFFAKKTIGQVDISGGLRYDSRHIRWNDFYVGPNKDNGFDKQYHLPDTAGARLQFPAFSHNYTGISGSLGVTWNLSQRVLLKANIARGYRAPNITEIGSNGLDPGAHIVYLGNREFKPEFSFQQDLGFLAYLPDLDISVEVFNNHINNYIYQARLYDANGEPVVIVPGNATYRYQQSGARLYGAEVSVNLHPRAVSWLTMDNSAAYTEGRNRNKALIDLHGDAARYLPFIPPLHIRSALKATATRNFGMFSKAYVRAGVDRFSAQKHFYGVDDTETYTAGYTLVNVGAGSGIVNKKGKTVMELFLQLDNVFDVAYQANMNRLKYFEYYSSSPNGRMGIYNMGRNFSAKVIVPF</sequence>
<dbReference type="SUPFAM" id="SSF49452">
    <property type="entry name" value="Starch-binding domain-like"/>
    <property type="match status" value="1"/>
</dbReference>
<feature type="domain" description="TonB-dependent receptor-like beta-barrel" evidence="12">
    <location>
        <begin position="303"/>
        <end position="800"/>
    </location>
</feature>